<dbReference type="GO" id="GO:0055085">
    <property type="term" value="P:transmembrane transport"/>
    <property type="evidence" value="ECO:0007669"/>
    <property type="project" value="InterPro"/>
</dbReference>
<dbReference type="GO" id="GO:0031234">
    <property type="term" value="C:extrinsic component of cytoplasmic side of plasma membrane"/>
    <property type="evidence" value="ECO:0007669"/>
    <property type="project" value="UniProtKB-UniRule"/>
</dbReference>
<dbReference type="EMBL" id="MKGQ01000001">
    <property type="protein sequence ID" value="OKP05619.1"/>
    <property type="molecule type" value="Genomic_DNA"/>
</dbReference>
<dbReference type="Pfam" id="PF01565">
    <property type="entry name" value="FAD_binding_4"/>
    <property type="match status" value="1"/>
</dbReference>
<dbReference type="EC" id="1.1.5.12" evidence="9"/>
<reference evidence="13 14" key="1">
    <citation type="submission" date="2016-09" db="EMBL/GenBank/DDBJ databases">
        <title>Xenorhabdus thuongxuanensis sp. nov. and Xenorhabdus eapokensis sp. nov., isolated from Steinernema species.</title>
        <authorList>
            <person name="Kaempfer P."/>
            <person name="Tobias N.J."/>
            <person name="Phan Ke L."/>
            <person name="Bode H.B."/>
            <person name="Glaeser S.P."/>
        </authorList>
    </citation>
    <scope>NUCLEOTIDE SEQUENCE [LARGE SCALE GENOMIC DNA]</scope>
    <source>
        <strain evidence="13 14">DL20</strain>
    </source>
</reference>
<dbReference type="GO" id="GO:0022904">
    <property type="term" value="P:respiratory electron transport chain"/>
    <property type="evidence" value="ECO:0007669"/>
    <property type="project" value="InterPro"/>
</dbReference>
<keyword evidence="6 9" id="KW-0274">FAD</keyword>
<evidence type="ECO:0000256" key="11">
    <source>
        <dbReference type="PIRSR" id="PIRSR000101-1"/>
    </source>
</evidence>
<dbReference type="Gene3D" id="3.30.43.10">
    <property type="entry name" value="Uridine Diphospho-n-acetylenolpyruvylglucosamine Reductase, domain 2"/>
    <property type="match status" value="1"/>
</dbReference>
<feature type="binding site" evidence="11">
    <location>
        <position position="257"/>
    </location>
    <ligand>
        <name>FAD</name>
        <dbReference type="ChEBI" id="CHEBI:57692"/>
    </ligand>
</feature>
<feature type="domain" description="FAD-binding PCMH-type" evidence="12">
    <location>
        <begin position="42"/>
        <end position="272"/>
    </location>
</feature>
<dbReference type="InterPro" id="IPR016173">
    <property type="entry name" value="D-lactate_DH_C-sub2"/>
</dbReference>
<feature type="binding site" evidence="9 11">
    <location>
        <position position="160"/>
    </location>
    <ligand>
        <name>FAD</name>
        <dbReference type="ChEBI" id="CHEBI:57692"/>
    </ligand>
</feature>
<dbReference type="InterPro" id="IPR051264">
    <property type="entry name" value="FAD-oxidored/transferase_4"/>
</dbReference>
<proteinExistence type="inferred from homology"/>
<dbReference type="PANTHER" id="PTHR43716">
    <property type="entry name" value="D-2-HYDROXYGLUTARATE DEHYDROGENASE, MITOCHONDRIAL"/>
    <property type="match status" value="1"/>
</dbReference>
<dbReference type="FunFam" id="3.30.43.10:FF:000005">
    <property type="entry name" value="Quinone-dependent D-lactate dehydrogenase"/>
    <property type="match status" value="1"/>
</dbReference>
<evidence type="ECO:0000259" key="12">
    <source>
        <dbReference type="PROSITE" id="PS51387"/>
    </source>
</evidence>
<keyword evidence="5 9" id="KW-0874">Quinone</keyword>
<dbReference type="NCBIfam" id="NF008387">
    <property type="entry name" value="PRK11183.1"/>
    <property type="match status" value="1"/>
</dbReference>
<keyword evidence="2 9" id="KW-1003">Cell membrane</keyword>
<evidence type="ECO:0000256" key="6">
    <source>
        <dbReference type="ARBA" id="ARBA00022827"/>
    </source>
</evidence>
<accession>A0A1Q5TZG5</accession>
<dbReference type="InterPro" id="IPR016169">
    <property type="entry name" value="FAD-bd_PCMH_sub2"/>
</dbReference>
<dbReference type="PANTHER" id="PTHR43716:SF1">
    <property type="entry name" value="D-2-HYDROXYGLUTARATE DEHYDROGENASE, MITOCHONDRIAL"/>
    <property type="match status" value="1"/>
</dbReference>
<keyword evidence="7 9" id="KW-0560">Oxidoreductase</keyword>
<dbReference type="Proteomes" id="UP000186268">
    <property type="component" value="Unassembled WGS sequence"/>
</dbReference>
<keyword evidence="8 9" id="KW-0472">Membrane</keyword>
<comment type="function">
    <text evidence="9 10">Catalyzes the oxidation of D-lactate to pyruvate.</text>
</comment>
<dbReference type="PIRSF" id="PIRSF000101">
    <property type="entry name" value="D-lactate_dh"/>
    <property type="match status" value="1"/>
</dbReference>
<dbReference type="GO" id="GO:0071949">
    <property type="term" value="F:FAD binding"/>
    <property type="evidence" value="ECO:0007669"/>
    <property type="project" value="InterPro"/>
</dbReference>
<dbReference type="STRING" id="1873482.Xedl_00099"/>
<protein>
    <recommendedName>
        <fullName evidence="9">Quinone-dependent D-lactate dehydrogenase</fullName>
        <ecNumber evidence="9">1.1.5.12</ecNumber>
    </recommendedName>
    <alternativeName>
        <fullName evidence="9">D-lactate dehydrogenase</fullName>
        <shortName evidence="9">D-LDH</shortName>
    </alternativeName>
</protein>
<feature type="binding site" evidence="9 11">
    <location>
        <begin position="84"/>
        <end position="85"/>
    </location>
    <ligand>
        <name>FAD</name>
        <dbReference type="ChEBI" id="CHEBI:57692"/>
    </ligand>
</feature>
<comment type="cofactor">
    <cofactor evidence="1 9 10 11">
        <name>FAD</name>
        <dbReference type="ChEBI" id="CHEBI:57692"/>
    </cofactor>
</comment>
<keyword evidence="4 9" id="KW-0285">Flavoprotein</keyword>
<dbReference type="InterPro" id="IPR015409">
    <property type="entry name" value="Lactate_DH_C"/>
</dbReference>
<evidence type="ECO:0000256" key="5">
    <source>
        <dbReference type="ARBA" id="ARBA00022719"/>
    </source>
</evidence>
<gene>
    <name evidence="9" type="primary">dld</name>
    <name evidence="13" type="ORF">Xedl_00099</name>
</gene>
<comment type="catalytic activity">
    <reaction evidence="9 10">
        <text>(R)-lactate + a quinone = a quinol + pyruvate</text>
        <dbReference type="Rhea" id="RHEA:51468"/>
        <dbReference type="ChEBI" id="CHEBI:15361"/>
        <dbReference type="ChEBI" id="CHEBI:16004"/>
        <dbReference type="ChEBI" id="CHEBI:24646"/>
        <dbReference type="ChEBI" id="CHEBI:132124"/>
        <dbReference type="EC" id="1.1.5.12"/>
    </reaction>
</comment>
<feature type="binding site" evidence="9 11">
    <location>
        <position position="150"/>
    </location>
    <ligand>
        <name>FAD</name>
        <dbReference type="ChEBI" id="CHEBI:57692"/>
    </ligand>
</feature>
<dbReference type="OrthoDB" id="9772552at2"/>
<feature type="binding site" evidence="9 11">
    <location>
        <position position="262"/>
    </location>
    <ligand>
        <name>FAD</name>
        <dbReference type="ChEBI" id="CHEBI:57692"/>
    </ligand>
</feature>
<dbReference type="Gene3D" id="3.30.465.10">
    <property type="match status" value="1"/>
</dbReference>
<dbReference type="AlphaFoldDB" id="A0A1Q5TZG5"/>
<keyword evidence="14" id="KW-1185">Reference proteome</keyword>
<dbReference type="InterPro" id="IPR016172">
    <property type="entry name" value="D-lactate_DH_C-sub1"/>
</dbReference>
<dbReference type="FunFam" id="3.30.70.610:FF:000001">
    <property type="entry name" value="Quinone-dependent D-lactate dehydrogenase"/>
    <property type="match status" value="1"/>
</dbReference>
<dbReference type="SUPFAM" id="SSF56176">
    <property type="entry name" value="FAD-binding/transporter-associated domain-like"/>
    <property type="match status" value="1"/>
</dbReference>
<feature type="binding site" evidence="9 11">
    <location>
        <position position="143"/>
    </location>
    <ligand>
        <name>FAD</name>
        <dbReference type="ChEBI" id="CHEBI:57692"/>
    </ligand>
</feature>
<name>A0A1Q5TZG5_9GAMM</name>
<dbReference type="Gene3D" id="3.30.70.610">
    <property type="entry name" value="D-lactate dehydrogenase, cap domain, subdomain 1"/>
    <property type="match status" value="2"/>
</dbReference>
<dbReference type="Gene3D" id="3.30.1370.20">
    <property type="entry name" value="D-lactate dehydrogenase, cap domain, subdomain 2"/>
    <property type="match status" value="1"/>
</dbReference>
<evidence type="ECO:0000256" key="2">
    <source>
        <dbReference type="ARBA" id="ARBA00022475"/>
    </source>
</evidence>
<dbReference type="GO" id="GO:0102029">
    <property type="term" value="F:D-lactate dehydrogenase (quinone) activity"/>
    <property type="evidence" value="ECO:0007669"/>
    <property type="project" value="UniProtKB-EC"/>
</dbReference>
<evidence type="ECO:0000256" key="3">
    <source>
        <dbReference type="ARBA" id="ARBA00022519"/>
    </source>
</evidence>
<dbReference type="HAMAP" id="MF_02092">
    <property type="entry name" value="DLDH_Dld"/>
    <property type="match status" value="1"/>
</dbReference>
<evidence type="ECO:0000256" key="10">
    <source>
        <dbReference type="PIRNR" id="PIRNR000101"/>
    </source>
</evidence>
<dbReference type="InterPro" id="IPR012256">
    <property type="entry name" value="D_lactate_DH"/>
</dbReference>
<dbReference type="GO" id="GO:0004458">
    <property type="term" value="F:D-lactate dehydrogenase (cytochrome) activity"/>
    <property type="evidence" value="ECO:0007669"/>
    <property type="project" value="UniProtKB-UniRule"/>
</dbReference>
<dbReference type="InterPro" id="IPR036318">
    <property type="entry name" value="FAD-bd_PCMH-like_sf"/>
</dbReference>
<comment type="similarity">
    <text evidence="9">Belongs to the quinone-dependent D-lactate dehydrogenase family.</text>
</comment>
<dbReference type="InterPro" id="IPR006094">
    <property type="entry name" value="Oxid_FAD_bind_N"/>
</dbReference>
<evidence type="ECO:0000256" key="1">
    <source>
        <dbReference type="ARBA" id="ARBA00001974"/>
    </source>
</evidence>
<dbReference type="SUPFAM" id="SSF55103">
    <property type="entry name" value="FAD-linked oxidases, C-terminal domain"/>
    <property type="match status" value="1"/>
</dbReference>
<dbReference type="GO" id="GO:0048038">
    <property type="term" value="F:quinone binding"/>
    <property type="evidence" value="ECO:0007669"/>
    <property type="project" value="UniProtKB-KW"/>
</dbReference>
<comment type="subcellular location">
    <subcellularLocation>
        <location evidence="9">Cell inner membrane</location>
        <topology evidence="9">Peripheral membrane protein</topology>
        <orientation evidence="9">Cytoplasmic side</orientation>
    </subcellularLocation>
</comment>
<evidence type="ECO:0000256" key="4">
    <source>
        <dbReference type="ARBA" id="ARBA00022630"/>
    </source>
</evidence>
<evidence type="ECO:0000313" key="13">
    <source>
        <dbReference type="EMBL" id="OKP05619.1"/>
    </source>
</evidence>
<dbReference type="PROSITE" id="PS51387">
    <property type="entry name" value="FAD_PCMH"/>
    <property type="match status" value="1"/>
</dbReference>
<evidence type="ECO:0000256" key="9">
    <source>
        <dbReference type="HAMAP-Rule" id="MF_02092"/>
    </source>
</evidence>
<keyword evidence="3 9" id="KW-0997">Cell inner membrane</keyword>
<dbReference type="InterPro" id="IPR016164">
    <property type="entry name" value="FAD-linked_Oxase-like_C"/>
</dbReference>
<evidence type="ECO:0000256" key="8">
    <source>
        <dbReference type="ARBA" id="ARBA00023136"/>
    </source>
</evidence>
<dbReference type="InterPro" id="IPR016167">
    <property type="entry name" value="FAD-bd_PCMH_sub1"/>
</dbReference>
<dbReference type="GO" id="GO:0006089">
    <property type="term" value="P:lactate metabolic process"/>
    <property type="evidence" value="ECO:0007669"/>
    <property type="project" value="UniProtKB-UniRule"/>
</dbReference>
<dbReference type="RefSeq" id="WP_074022117.1">
    <property type="nucleotide sequence ID" value="NZ_CAWNAG010000001.1"/>
</dbReference>
<comment type="caution">
    <text evidence="13">The sequence shown here is derived from an EMBL/GenBank/DDBJ whole genome shotgun (WGS) entry which is preliminary data.</text>
</comment>
<feature type="binding site" evidence="9 11">
    <location>
        <begin position="76"/>
        <end position="80"/>
    </location>
    <ligand>
        <name>FAD</name>
        <dbReference type="ChEBI" id="CHEBI:57692"/>
    </ligand>
</feature>
<sequence length="581" mass="65483">MNDARNSQNQRLITTLTNIVGSSHILTEPRKTERYRKGFRSGQGDALAVVSPGSLLEQWKVFKACVEADKIILMQAANTGLTEGSTPSGNDYDRDIIIISTLRMDKIQVLQSTNQVIAFPGSTLWHLEKVLKPLGREPHSVIGSSCIGASVIGGICNNSGGSLVQRGPAYTEMALYGRVNEKGEAELINHLGISLGDQPEDILTCLEEQRYRTEDIQHNDRVASDHEYSQRVRDVEADTPSRFNADERRLFEASGCAGKLVVFAVRLDTFPAEPSSQVFYIGTNQPEVLTELRRHILSNFQHLPVAGEYMHRDIFDIAEIYGKDTFVMIDKLGTDKMPMFFNLKGRIDAILGKVPFLPVHLTDRVMQGVSRLLPSHLPARLKEYRDRFEHHLMLKMSGEGIKEASEWLENDFRQVDGEYFVCTPEEGAKAFLHRFAAAGAAIRYQAVHSDEVEDILALDIALRRNDREWLETLPADINEALVHKLYYGHFMCYVFHQDYIVKKGTDIHALKTKMLEILHQRGAEYPAEHNVGHLYKAKPQLKHFYQFIDPTNTLNPGIGKTSKLKNWGGECGCQVADHSHD</sequence>
<dbReference type="Pfam" id="PF09330">
    <property type="entry name" value="Lact-deh-memb"/>
    <property type="match status" value="1"/>
</dbReference>
<evidence type="ECO:0000256" key="7">
    <source>
        <dbReference type="ARBA" id="ARBA00023002"/>
    </source>
</evidence>
<organism evidence="13 14">
    <name type="scientific">Xenorhabdus eapokensis</name>
    <dbReference type="NCBI Taxonomy" id="1873482"/>
    <lineage>
        <taxon>Bacteria</taxon>
        <taxon>Pseudomonadati</taxon>
        <taxon>Pseudomonadota</taxon>
        <taxon>Gammaproteobacteria</taxon>
        <taxon>Enterobacterales</taxon>
        <taxon>Morganellaceae</taxon>
        <taxon>Xenorhabdus</taxon>
    </lineage>
</organism>
<evidence type="ECO:0000313" key="14">
    <source>
        <dbReference type="Proteomes" id="UP000186268"/>
    </source>
</evidence>
<dbReference type="InterPro" id="IPR016166">
    <property type="entry name" value="FAD-bd_PCMH"/>
</dbReference>